<name>A0A1G6NAA0_9NOCA</name>
<dbReference type="STRING" id="168276.SAMN05444580_101472"/>
<feature type="region of interest" description="Disordered" evidence="6">
    <location>
        <begin position="1"/>
        <end position="32"/>
    </location>
</feature>
<dbReference type="PANTHER" id="PTHR12918:SF1">
    <property type="entry name" value="CYSTEINE DIOXYGENASE TYPE 1"/>
    <property type="match status" value="1"/>
</dbReference>
<sequence>MHSTSVVSSLNPFSSNPRSSRNPVALSADRSVSPSRLRPADLLRISDQGAQDVLDGRFAHLLPGGWPTAERWSTRLHADDDVDVWLISWVPGSATELHDHAGSLGALTVLSGALAEYRWGGTELKYRTLEAGDQASFPLGWVHDVVQAPGTASGPDQPTLSVHAYSPPLSAMSFYEVTDHGSLRRTRTELTDVPEGLTA</sequence>
<evidence type="ECO:0000256" key="2">
    <source>
        <dbReference type="ARBA" id="ARBA00022723"/>
    </source>
</evidence>
<feature type="compositionally biased region" description="Low complexity" evidence="6">
    <location>
        <begin position="8"/>
        <end position="23"/>
    </location>
</feature>
<proteinExistence type="inferred from homology"/>
<evidence type="ECO:0000256" key="5">
    <source>
        <dbReference type="ARBA" id="ARBA00023004"/>
    </source>
</evidence>
<dbReference type="SUPFAM" id="SSF51182">
    <property type="entry name" value="RmlC-like cupins"/>
    <property type="match status" value="1"/>
</dbReference>
<keyword evidence="8" id="KW-1185">Reference proteome</keyword>
<keyword evidence="2" id="KW-0479">Metal-binding</keyword>
<dbReference type="InterPro" id="IPR010300">
    <property type="entry name" value="CDO_1"/>
</dbReference>
<dbReference type="PANTHER" id="PTHR12918">
    <property type="entry name" value="CYSTEINE DIOXYGENASE"/>
    <property type="match status" value="1"/>
</dbReference>
<gene>
    <name evidence="7" type="ORF">SAMN05444580_101472</name>
</gene>
<dbReference type="Gene3D" id="2.60.120.10">
    <property type="entry name" value="Jelly Rolls"/>
    <property type="match status" value="1"/>
</dbReference>
<reference evidence="7 8" key="1">
    <citation type="submission" date="2016-10" db="EMBL/GenBank/DDBJ databases">
        <authorList>
            <person name="de Groot N.N."/>
        </authorList>
    </citation>
    <scope>NUCLEOTIDE SEQUENCE [LARGE SCALE GENOMIC DNA]</scope>
    <source>
        <strain evidence="7 8">JCM 11308</strain>
    </source>
</reference>
<keyword evidence="4" id="KW-0560">Oxidoreductase</keyword>
<dbReference type="Proteomes" id="UP000199417">
    <property type="component" value="Unassembled WGS sequence"/>
</dbReference>
<evidence type="ECO:0000256" key="4">
    <source>
        <dbReference type="ARBA" id="ARBA00023002"/>
    </source>
</evidence>
<organism evidence="7 8">
    <name type="scientific">Rhodococcus tukisamuensis</name>
    <dbReference type="NCBI Taxonomy" id="168276"/>
    <lineage>
        <taxon>Bacteria</taxon>
        <taxon>Bacillati</taxon>
        <taxon>Actinomycetota</taxon>
        <taxon>Actinomycetes</taxon>
        <taxon>Mycobacteriales</taxon>
        <taxon>Nocardiaceae</taxon>
        <taxon>Rhodococcus</taxon>
    </lineage>
</organism>
<dbReference type="GO" id="GO:0016702">
    <property type="term" value="F:oxidoreductase activity, acting on single donors with incorporation of molecular oxygen, incorporation of two atoms of oxygen"/>
    <property type="evidence" value="ECO:0007669"/>
    <property type="project" value="InterPro"/>
</dbReference>
<dbReference type="InterPro" id="IPR014710">
    <property type="entry name" value="RmlC-like_jellyroll"/>
</dbReference>
<dbReference type="CDD" id="cd10548">
    <property type="entry name" value="cupin_CDO"/>
    <property type="match status" value="1"/>
</dbReference>
<dbReference type="InterPro" id="IPR011051">
    <property type="entry name" value="RmlC_Cupin_sf"/>
</dbReference>
<dbReference type="AlphaFoldDB" id="A0A1G6NAA0"/>
<comment type="similarity">
    <text evidence="1">Belongs to the cysteine dioxygenase family.</text>
</comment>
<evidence type="ECO:0000313" key="7">
    <source>
        <dbReference type="EMBL" id="SDC64307.1"/>
    </source>
</evidence>
<evidence type="ECO:0000313" key="8">
    <source>
        <dbReference type="Proteomes" id="UP000199417"/>
    </source>
</evidence>
<dbReference type="Pfam" id="PF05995">
    <property type="entry name" value="CDO_I"/>
    <property type="match status" value="1"/>
</dbReference>
<dbReference type="EMBL" id="FNAB01000001">
    <property type="protein sequence ID" value="SDC64307.1"/>
    <property type="molecule type" value="Genomic_DNA"/>
</dbReference>
<accession>A0A1G6NAA0</accession>
<protein>
    <submittedName>
        <fullName evidence="7">Cysteine dioxygenase type I</fullName>
    </submittedName>
</protein>
<keyword evidence="5" id="KW-0408">Iron</keyword>
<evidence type="ECO:0000256" key="3">
    <source>
        <dbReference type="ARBA" id="ARBA00022964"/>
    </source>
</evidence>
<dbReference type="GO" id="GO:0008198">
    <property type="term" value="F:ferrous iron binding"/>
    <property type="evidence" value="ECO:0007669"/>
    <property type="project" value="TreeGrafter"/>
</dbReference>
<evidence type="ECO:0000256" key="6">
    <source>
        <dbReference type="SAM" id="MobiDB-lite"/>
    </source>
</evidence>
<dbReference type="RefSeq" id="WP_083577388.1">
    <property type="nucleotide sequence ID" value="NZ_FNAB01000001.1"/>
</dbReference>
<evidence type="ECO:0000256" key="1">
    <source>
        <dbReference type="ARBA" id="ARBA00006622"/>
    </source>
</evidence>
<keyword evidence="3 7" id="KW-0223">Dioxygenase</keyword>